<evidence type="ECO:0000313" key="3">
    <source>
        <dbReference type="Proteomes" id="UP000629365"/>
    </source>
</evidence>
<gene>
    <name evidence="2" type="ORF">GCM10007269_11750</name>
</gene>
<dbReference type="PANTHER" id="PTHR31862">
    <property type="entry name" value="UPF0261 DOMAIN PROTEIN (AFU_ORTHOLOGUE AFUA_1G10120)"/>
    <property type="match status" value="1"/>
</dbReference>
<dbReference type="InterPro" id="IPR015813">
    <property type="entry name" value="Pyrv/PenolPyrv_kinase-like_dom"/>
</dbReference>
<dbReference type="InterPro" id="IPR051353">
    <property type="entry name" value="Tobamovirus_resist_UPF0261"/>
</dbReference>
<dbReference type="InterPro" id="IPR009215">
    <property type="entry name" value="TIM-br_IGPS-like"/>
</dbReference>
<dbReference type="PIRSF" id="PIRSF034452">
    <property type="entry name" value="TIM-br_sig_trnsd"/>
    <property type="match status" value="1"/>
</dbReference>
<organism evidence="2 3">
    <name type="scientific">Microbacterium murale</name>
    <dbReference type="NCBI Taxonomy" id="1081040"/>
    <lineage>
        <taxon>Bacteria</taxon>
        <taxon>Bacillati</taxon>
        <taxon>Actinomycetota</taxon>
        <taxon>Actinomycetes</taxon>
        <taxon>Micrococcales</taxon>
        <taxon>Microbacteriaceae</taxon>
        <taxon>Microbacterium</taxon>
    </lineage>
</organism>
<keyword evidence="3" id="KW-1185">Reference proteome</keyword>
<dbReference type="InterPro" id="IPR013785">
    <property type="entry name" value="Aldolase_TIM"/>
</dbReference>
<sequence length="278" mass="29105">MALTRLQVIQALRAEVSDGRAIVGAGAGTGISAKFIEKGGADLIIIYNSGRFRMAGHSSMCGLLPLGDANAIVLEMGEREVLPVVKHVPVIAGVNGTDPTRDLGLFLTKIKDAGFSGVNNFPTVGLFDGRIRRELEASGMGFEREVEMIAAAHALDLFTVVYVFTPEEAVAMVDAGADAVIAHMGLTVGGSIGMDEDGAFSLDDAVDRVNAIGDAVLSRRGDVILLCHGGPIATPADAEYVMTRTNSVGFVGASSMERLPVEEALINVTTDFKNARTA</sequence>
<dbReference type="Gene3D" id="3.20.20.70">
    <property type="entry name" value="Aldolase class I"/>
    <property type="match status" value="1"/>
</dbReference>
<protein>
    <recommendedName>
        <fullName evidence="1">TIM-barrel domain-containing protein</fullName>
    </recommendedName>
</protein>
<name>A0ABQ1RJC4_9MICO</name>
<proteinExistence type="predicted"/>
<dbReference type="EMBL" id="BMCM01000001">
    <property type="protein sequence ID" value="GGD70176.1"/>
    <property type="molecule type" value="Genomic_DNA"/>
</dbReference>
<evidence type="ECO:0000259" key="1">
    <source>
        <dbReference type="Pfam" id="PF09370"/>
    </source>
</evidence>
<dbReference type="PANTHER" id="PTHR31862:SF1">
    <property type="entry name" value="UPF0261 DOMAIN PROTEIN (AFU_ORTHOLOGUE AFUA_1G10120)"/>
    <property type="match status" value="1"/>
</dbReference>
<dbReference type="Pfam" id="PF09370">
    <property type="entry name" value="PEP_hydrolase"/>
    <property type="match status" value="1"/>
</dbReference>
<reference evidence="3" key="1">
    <citation type="journal article" date="2019" name="Int. J. Syst. Evol. Microbiol.">
        <title>The Global Catalogue of Microorganisms (GCM) 10K type strain sequencing project: providing services to taxonomists for standard genome sequencing and annotation.</title>
        <authorList>
            <consortium name="The Broad Institute Genomics Platform"/>
            <consortium name="The Broad Institute Genome Sequencing Center for Infectious Disease"/>
            <person name="Wu L."/>
            <person name="Ma J."/>
        </authorList>
    </citation>
    <scope>NUCLEOTIDE SEQUENCE [LARGE SCALE GENOMIC DNA]</scope>
    <source>
        <strain evidence="3">CCM 7640</strain>
    </source>
</reference>
<dbReference type="RefSeq" id="WP_188435581.1">
    <property type="nucleotide sequence ID" value="NZ_BMCM01000001.1"/>
</dbReference>
<accession>A0ABQ1RJC4</accession>
<dbReference type="Proteomes" id="UP000629365">
    <property type="component" value="Unassembled WGS sequence"/>
</dbReference>
<comment type="caution">
    <text evidence="2">The sequence shown here is derived from an EMBL/GenBank/DDBJ whole genome shotgun (WGS) entry which is preliminary data.</text>
</comment>
<dbReference type="SUPFAM" id="SSF51621">
    <property type="entry name" value="Phosphoenolpyruvate/pyruvate domain"/>
    <property type="match status" value="1"/>
</dbReference>
<feature type="domain" description="TIM-barrel" evidence="1">
    <location>
        <begin position="8"/>
        <end position="274"/>
    </location>
</feature>
<evidence type="ECO:0000313" key="2">
    <source>
        <dbReference type="EMBL" id="GGD70176.1"/>
    </source>
</evidence>
<dbReference type="Gene3D" id="1.20.5.460">
    <property type="entry name" value="Single helix bin"/>
    <property type="match status" value="1"/>
</dbReference>